<dbReference type="PROSITE" id="PS50082">
    <property type="entry name" value="WD_REPEATS_2"/>
    <property type="match status" value="3"/>
</dbReference>
<feature type="coiled-coil region" evidence="4">
    <location>
        <begin position="1042"/>
        <end position="1101"/>
    </location>
</feature>
<evidence type="ECO:0000256" key="2">
    <source>
        <dbReference type="ARBA" id="ARBA00022737"/>
    </source>
</evidence>
<feature type="repeat" description="WD" evidence="3">
    <location>
        <begin position="454"/>
        <end position="495"/>
    </location>
</feature>
<evidence type="ECO:0000313" key="8">
    <source>
        <dbReference type="Proteomes" id="UP000261360"/>
    </source>
</evidence>
<feature type="coiled-coil region" evidence="4">
    <location>
        <begin position="853"/>
        <end position="894"/>
    </location>
</feature>
<dbReference type="InterPro" id="IPR015943">
    <property type="entry name" value="WD40/YVTN_repeat-like_dom_sf"/>
</dbReference>
<name>A0A3B4XQZ3_SERLL</name>
<dbReference type="InterPro" id="IPR052993">
    <property type="entry name" value="CFA-57"/>
</dbReference>
<dbReference type="STRING" id="1841481.ENSSLDP00000020705"/>
<feature type="repeat" description="WD" evidence="3">
    <location>
        <begin position="580"/>
        <end position="613"/>
    </location>
</feature>
<dbReference type="PANTHER" id="PTHR32215:SF0">
    <property type="entry name" value="CILIA- AND FLAGELLA-ASSOCIATED PROTEIN 57"/>
    <property type="match status" value="1"/>
</dbReference>
<dbReference type="AlphaFoldDB" id="A0A3B4XQZ3"/>
<dbReference type="GeneTree" id="ENSGT00620000088018"/>
<reference evidence="7" key="2">
    <citation type="submission" date="2025-09" db="UniProtKB">
        <authorList>
            <consortium name="Ensembl"/>
        </authorList>
    </citation>
    <scope>IDENTIFICATION</scope>
</reference>
<dbReference type="Ensembl" id="ENSSLDT00000021398.1">
    <property type="protein sequence ID" value="ENSSLDP00000020705.1"/>
    <property type="gene ID" value="ENSSLDG00000016087.1"/>
</dbReference>
<dbReference type="FunFam" id="2.130.10.10:FF:000271">
    <property type="entry name" value="cilia- and flagella-associated protein 57"/>
    <property type="match status" value="1"/>
</dbReference>
<protein>
    <submittedName>
        <fullName evidence="7">Cilia and flagella associated protein 57</fullName>
    </submittedName>
</protein>
<organism evidence="7 8">
    <name type="scientific">Seriola lalandi dorsalis</name>
    <dbReference type="NCBI Taxonomy" id="1841481"/>
    <lineage>
        <taxon>Eukaryota</taxon>
        <taxon>Metazoa</taxon>
        <taxon>Chordata</taxon>
        <taxon>Craniata</taxon>
        <taxon>Vertebrata</taxon>
        <taxon>Euteleostomi</taxon>
        <taxon>Actinopterygii</taxon>
        <taxon>Neopterygii</taxon>
        <taxon>Teleostei</taxon>
        <taxon>Neoteleostei</taxon>
        <taxon>Acanthomorphata</taxon>
        <taxon>Carangaria</taxon>
        <taxon>Carangiformes</taxon>
        <taxon>Carangidae</taxon>
        <taxon>Seriola</taxon>
    </lineage>
</organism>
<evidence type="ECO:0000259" key="6">
    <source>
        <dbReference type="Pfam" id="PF23414"/>
    </source>
</evidence>
<evidence type="ECO:0000256" key="5">
    <source>
        <dbReference type="SAM" id="MobiDB-lite"/>
    </source>
</evidence>
<feature type="compositionally biased region" description="Basic and acidic residues" evidence="5">
    <location>
        <begin position="1113"/>
        <end position="1125"/>
    </location>
</feature>
<sequence>MTAVAQSHFIFGLRTGVTNNLCFFDEQTVVFPCGNNCVRYNTVQRCQRFIPGSEKSQGMRALAISANRRYLAVSECGEKATITVFDLQHEQGRKRKVLTAGDMLVHEFVYMAFSPDSKYLIGQTGGPEWMLIFWLWEKQKVLASVKTSNSNNPVTRVSFNPYNNMQLCVSGTGVFKLFRYSEGSLKQSSFPKVEAINFLCHNWMSAERVIAGTDTGVELNTDMEEAPTVSRITAILSYSKGFVCSMGPGTVCLFEKTEEDSYRKSREIQIPPDKYSNEVTRAECQEIDTMCISPAEETLAISTDQGQLYSLSLSSVDINKEEPLHFEFLSQSFHSKSITGLSICLRKPLAATSSLDHSVRIWNYETKVLELYKEFQEEAYSVALHPTGLFILVGFSDKLRLMNLVIDDIRFFKEFTVRGCRECAFSHGGHLFAAVNGNVIHIYSVTSFENILNLKGHNGKIRAIEWSLDDSRLVSCGMDGAVYEWNTQTGKRESESVLKSCSYTGVAFSSDCKTILAVGTDLTLKEIQDCQVLREVPADEVAHTAIAVSHSGRVVFTGTYSGTIRAIKYPLPIQKDWIMYQAHCCPVTKMVITYDDQFLLTVSEDGCMSMWRIIDKEGRGLKSNRQIIHTEEILVTKSDLEERTQNMLELKMRLEELHMENEYQLRLKDMNYNEKMKEISDKFTQQIESLQTTQQVRWPQTYHSAEVTLKHSKELKDLEFSYSQKLIVELERYQDLQYKYQKMQEDYEKRLKSAEESKIQALEELTQNSEAKLQEKTQLLAQEDAQQQTREFKEFIRQVEEDEERKIHDIQIKYEKKLKTEKETNISLKGETGIMAQKFSSLQRQIDDRCSDINQLKQERQRLLGLIRSLESDIEDLKRQIAGHEKTNQDKDKTICGLKKKNQELEKLKFVFEFQLEELKTQTEPQQDDISKKNERIHQVCLCVCVLLTVINTQLKLTVSDLRLKLRTRDKEIHKEMQKVSDLETHLQRFKSDLHNCVGFMQEPKKLKDSIKMIYARYVSQTDGVEKSGVEEDVLRAFCRQREHLEKTVNSLKTRLAKSTEEHEKVYLKIMKDNVTLITEINELRKELRLVRTQVKDYKAQLAIYKKSNKSRPNSEEGPKKDSHFLHESSFGGSFFVRATGSIHRLHMHCVHSFPFPNSDSNCHHSQAGDTLPALCVCVAVEHLGLHFSAHVNRSERPYCLRRTPCGCSASSRDVEFPAK</sequence>
<feature type="repeat" description="WD" evidence="3">
    <location>
        <begin position="331"/>
        <end position="366"/>
    </location>
</feature>
<dbReference type="InterPro" id="IPR036322">
    <property type="entry name" value="WD40_repeat_dom_sf"/>
</dbReference>
<dbReference type="InterPro" id="IPR055442">
    <property type="entry name" value="Beta-prop_EML-like_2nd"/>
</dbReference>
<reference evidence="7" key="1">
    <citation type="submission" date="2025-08" db="UniProtKB">
        <authorList>
            <consortium name="Ensembl"/>
        </authorList>
    </citation>
    <scope>IDENTIFICATION</scope>
</reference>
<evidence type="ECO:0000256" key="1">
    <source>
        <dbReference type="ARBA" id="ARBA00022574"/>
    </source>
</evidence>
<feature type="coiled-coil region" evidence="4">
    <location>
        <begin position="637"/>
        <end position="693"/>
    </location>
</feature>
<keyword evidence="2" id="KW-0677">Repeat</keyword>
<evidence type="ECO:0000256" key="4">
    <source>
        <dbReference type="SAM" id="Coils"/>
    </source>
</evidence>
<accession>A0A3B4XQZ3</accession>
<proteinExistence type="predicted"/>
<feature type="domain" description="EML-like second beta-propeller" evidence="6">
    <location>
        <begin position="339"/>
        <end position="613"/>
    </location>
</feature>
<evidence type="ECO:0000313" key="7">
    <source>
        <dbReference type="Ensembl" id="ENSSLDP00000020705.1"/>
    </source>
</evidence>
<dbReference type="Gene3D" id="2.130.10.10">
    <property type="entry name" value="YVTN repeat-like/Quinoprotein amine dehydrogenase"/>
    <property type="match status" value="2"/>
</dbReference>
<dbReference type="PANTHER" id="PTHR32215">
    <property type="entry name" value="CILIA- AND FLAGELLA-ASSOCIATED PROTEIN 57"/>
    <property type="match status" value="1"/>
</dbReference>
<feature type="region of interest" description="Disordered" evidence="5">
    <location>
        <begin position="1106"/>
        <end position="1125"/>
    </location>
</feature>
<keyword evidence="8" id="KW-1185">Reference proteome</keyword>
<dbReference type="Proteomes" id="UP000261360">
    <property type="component" value="Unplaced"/>
</dbReference>
<evidence type="ECO:0000256" key="3">
    <source>
        <dbReference type="PROSITE-ProRule" id="PRU00221"/>
    </source>
</evidence>
<feature type="coiled-coil region" evidence="4">
    <location>
        <begin position="744"/>
        <end position="805"/>
    </location>
</feature>
<keyword evidence="1 3" id="KW-0853">WD repeat</keyword>
<dbReference type="InterPro" id="IPR001680">
    <property type="entry name" value="WD40_rpt"/>
</dbReference>
<keyword evidence="4" id="KW-0175">Coiled coil</keyword>
<dbReference type="Pfam" id="PF23414">
    <property type="entry name" value="Beta-prop_EML_2"/>
    <property type="match status" value="1"/>
</dbReference>
<dbReference type="SMART" id="SM00320">
    <property type="entry name" value="WD40"/>
    <property type="match status" value="8"/>
</dbReference>
<dbReference type="PROSITE" id="PS50294">
    <property type="entry name" value="WD_REPEATS_REGION"/>
    <property type="match status" value="1"/>
</dbReference>
<dbReference type="SUPFAM" id="SSF50978">
    <property type="entry name" value="WD40 repeat-like"/>
    <property type="match status" value="2"/>
</dbReference>